<proteinExistence type="predicted"/>
<dbReference type="EMBL" id="CP051678">
    <property type="protein sequence ID" value="QJD81680.1"/>
    <property type="molecule type" value="Genomic_DNA"/>
</dbReference>
<protein>
    <submittedName>
        <fullName evidence="1">Uncharacterized protein</fullName>
    </submittedName>
</protein>
<evidence type="ECO:0000313" key="1">
    <source>
        <dbReference type="EMBL" id="QJD81680.1"/>
    </source>
</evidence>
<accession>A0A7L5E1V3</accession>
<dbReference type="AlphaFoldDB" id="A0A7L5E1V3"/>
<name>A0A7L5E1V3_9BACT</name>
<organism evidence="1 2">
    <name type="scientific">Spirosoma rhododendri</name>
    <dbReference type="NCBI Taxonomy" id="2728024"/>
    <lineage>
        <taxon>Bacteria</taxon>
        <taxon>Pseudomonadati</taxon>
        <taxon>Bacteroidota</taxon>
        <taxon>Cytophagia</taxon>
        <taxon>Cytophagales</taxon>
        <taxon>Cytophagaceae</taxon>
        <taxon>Spirosoma</taxon>
    </lineage>
</organism>
<evidence type="ECO:0000313" key="2">
    <source>
        <dbReference type="Proteomes" id="UP000501128"/>
    </source>
</evidence>
<keyword evidence="1" id="KW-0614">Plasmid</keyword>
<dbReference type="Proteomes" id="UP000501128">
    <property type="component" value="Plasmid unnamed1"/>
</dbReference>
<sequence length="91" mass="10528">MKTGSGIKNIIKYRLTGTPDGNLLVSFYHLNVFDQQAVNWRIAEQLVDEKMGPEVLYEGNLNNNTHYQPAIFNLLRRVEVYVNCVRIERTS</sequence>
<reference evidence="1 2" key="1">
    <citation type="submission" date="2020-04" db="EMBL/GenBank/DDBJ databases">
        <title>Genome sequencing of novel species.</title>
        <authorList>
            <person name="Heo J."/>
            <person name="Kim S.-J."/>
            <person name="Kim J.-S."/>
            <person name="Hong S.-B."/>
            <person name="Kwon S.-W."/>
        </authorList>
    </citation>
    <scope>NUCLEOTIDE SEQUENCE [LARGE SCALE GENOMIC DNA]</scope>
    <source>
        <strain evidence="1 2">CJU-R4</strain>
        <plasmid evidence="1 2">unnamed1</plasmid>
    </source>
</reference>
<keyword evidence="2" id="KW-1185">Reference proteome</keyword>
<gene>
    <name evidence="1" type="ORF">HH216_24615</name>
</gene>
<dbReference type="KEGG" id="srho:HH216_24615"/>
<geneLocation type="plasmid" evidence="1 2">
    <name>unnamed1</name>
</geneLocation>